<dbReference type="Proteomes" id="UP000297975">
    <property type="component" value="Unassembled WGS sequence"/>
</dbReference>
<feature type="binding site" evidence="3">
    <location>
        <begin position="97"/>
        <end position="100"/>
    </location>
    <ligand>
        <name>substrate</name>
    </ligand>
</feature>
<dbReference type="GO" id="GO:0009052">
    <property type="term" value="P:pentose-phosphate shunt, non-oxidative branch"/>
    <property type="evidence" value="ECO:0007669"/>
    <property type="project" value="UniProtKB-UniRule"/>
</dbReference>
<dbReference type="InterPro" id="IPR050262">
    <property type="entry name" value="Ribose-5P_isomerase"/>
</dbReference>
<dbReference type="EMBL" id="SOPW01000002">
    <property type="protein sequence ID" value="TFB24449.1"/>
    <property type="molecule type" value="Genomic_DNA"/>
</dbReference>
<comment type="pathway">
    <text evidence="3">Carbohydrate degradation; pentose phosphate pathway; D-ribose 5-phosphate from D-ribulose 5-phosphate (non-oxidative stage): step 1/1.</text>
</comment>
<comment type="function">
    <text evidence="3">Catalyzes the reversible conversion of ribose-5-phosphate to ribulose 5-phosphate.</text>
</comment>
<dbReference type="OrthoDB" id="5870696at2"/>
<keyword evidence="5" id="KW-1185">Reference proteome</keyword>
<evidence type="ECO:0000256" key="1">
    <source>
        <dbReference type="ARBA" id="ARBA00001713"/>
    </source>
</evidence>
<evidence type="ECO:0000313" key="5">
    <source>
        <dbReference type="Proteomes" id="UP000297975"/>
    </source>
</evidence>
<dbReference type="PANTHER" id="PTHR43748">
    <property type="entry name" value="RIBOSE-5-PHOSPHATE ISOMERASE 3, CHLOROPLASTIC-RELATED"/>
    <property type="match status" value="1"/>
</dbReference>
<feature type="active site" description="Proton acceptor" evidence="3">
    <location>
        <position position="106"/>
    </location>
</feature>
<dbReference type="HAMAP" id="MF_00170">
    <property type="entry name" value="Rib_5P_isom_A"/>
    <property type="match status" value="1"/>
</dbReference>
<feature type="binding site" evidence="3">
    <location>
        <begin position="29"/>
        <end position="32"/>
    </location>
    <ligand>
        <name>substrate</name>
    </ligand>
</feature>
<dbReference type="EC" id="5.3.1.6" evidence="3"/>
<reference evidence="4 5" key="1">
    <citation type="submission" date="2019-03" db="EMBL/GenBank/DDBJ databases">
        <authorList>
            <person name="He R.-H."/>
        </authorList>
    </citation>
    <scope>NUCLEOTIDE SEQUENCE [LARGE SCALE GENOMIC DNA]</scope>
    <source>
        <strain evidence="5">SH 714</strain>
    </source>
</reference>
<organism evidence="4 5">
    <name type="scientific">Filobacillus milosensis</name>
    <dbReference type="NCBI Taxonomy" id="94137"/>
    <lineage>
        <taxon>Bacteria</taxon>
        <taxon>Bacillati</taxon>
        <taxon>Bacillota</taxon>
        <taxon>Bacilli</taxon>
        <taxon>Bacillales</taxon>
        <taxon>Bacillaceae</taxon>
        <taxon>Filobacillus</taxon>
    </lineage>
</organism>
<gene>
    <name evidence="3 4" type="primary">rpiA</name>
    <name evidence="4" type="ORF">E3U55_02840</name>
</gene>
<accession>A0A4Y8ITS5</accession>
<feature type="binding site" evidence="3">
    <location>
        <position position="124"/>
    </location>
    <ligand>
        <name>substrate</name>
    </ligand>
</feature>
<evidence type="ECO:0000313" key="4">
    <source>
        <dbReference type="EMBL" id="TFB24449.1"/>
    </source>
</evidence>
<dbReference type="InterPro" id="IPR020672">
    <property type="entry name" value="Ribose5P_isomerase_typA_subgr"/>
</dbReference>
<proteinExistence type="inferred from homology"/>
<dbReference type="AlphaFoldDB" id="A0A4Y8ITS5"/>
<dbReference type="Gene3D" id="3.30.70.260">
    <property type="match status" value="1"/>
</dbReference>
<keyword evidence="2 3" id="KW-0413">Isomerase</keyword>
<dbReference type="Pfam" id="PF06026">
    <property type="entry name" value="Rib_5-P_isom_A"/>
    <property type="match status" value="1"/>
</dbReference>
<comment type="catalytic activity">
    <reaction evidence="1 3">
        <text>aldehydo-D-ribose 5-phosphate = D-ribulose 5-phosphate</text>
        <dbReference type="Rhea" id="RHEA:14657"/>
        <dbReference type="ChEBI" id="CHEBI:58121"/>
        <dbReference type="ChEBI" id="CHEBI:58273"/>
        <dbReference type="EC" id="5.3.1.6"/>
    </reaction>
</comment>
<evidence type="ECO:0000256" key="3">
    <source>
        <dbReference type="HAMAP-Rule" id="MF_00170"/>
    </source>
</evidence>
<protein>
    <recommendedName>
        <fullName evidence="3">Ribose-5-phosphate isomerase A</fullName>
        <ecNumber evidence="3">5.3.1.6</ecNumber>
    </recommendedName>
    <alternativeName>
        <fullName evidence="3">Phosphoriboisomerase A</fullName>
        <shortName evidence="3">PRI</shortName>
    </alternativeName>
</protein>
<dbReference type="SUPFAM" id="SSF100950">
    <property type="entry name" value="NagB/RpiA/CoA transferase-like"/>
    <property type="match status" value="1"/>
</dbReference>
<sequence length="226" mass="25366">MNQVDFKKKAAGEKAAEYIQDGMVIGLGSGSTMYWMLKALGQKVREGLSIQGIPSSIKTENWAREFGIPLTNFEKVNRLDLAIDGADEVDPHFNLIKGGGGSLLREKIVDQAADHFIVVVDDSKLVDELGAFPLPVEVVSFGWQLVKYRIEQLGCQAELRKRNGEVFVTNNQNYILDCQFNVIKKPEELHHKLKQMLGVVETGLFFNMTDRVIIGKDNEVKIQERS</sequence>
<dbReference type="InterPro" id="IPR004788">
    <property type="entry name" value="Ribose5P_isomerase_type_A"/>
</dbReference>
<dbReference type="PANTHER" id="PTHR43748:SF3">
    <property type="entry name" value="RIBOSE-5-PHOSPHATE ISOMERASE 3, CHLOROPLASTIC-RELATED"/>
    <property type="match status" value="1"/>
</dbReference>
<dbReference type="GO" id="GO:0004751">
    <property type="term" value="F:ribose-5-phosphate isomerase activity"/>
    <property type="evidence" value="ECO:0007669"/>
    <property type="project" value="UniProtKB-UniRule"/>
</dbReference>
<dbReference type="SUPFAM" id="SSF75445">
    <property type="entry name" value="D-ribose-5-phosphate isomerase (RpiA), lid domain"/>
    <property type="match status" value="1"/>
</dbReference>
<dbReference type="NCBIfam" id="TIGR00021">
    <property type="entry name" value="rpiA"/>
    <property type="match status" value="1"/>
</dbReference>
<dbReference type="Gene3D" id="3.40.50.1360">
    <property type="match status" value="1"/>
</dbReference>
<dbReference type="UniPathway" id="UPA00115">
    <property type="reaction ID" value="UER00412"/>
</dbReference>
<dbReference type="InterPro" id="IPR037171">
    <property type="entry name" value="NagB/RpiA_transferase-like"/>
</dbReference>
<comment type="caution">
    <text evidence="4">The sequence shown here is derived from an EMBL/GenBank/DDBJ whole genome shotgun (WGS) entry which is preliminary data.</text>
</comment>
<dbReference type="NCBIfam" id="NF001924">
    <property type="entry name" value="PRK00702.1"/>
    <property type="match status" value="1"/>
</dbReference>
<comment type="subunit">
    <text evidence="3">Homodimer.</text>
</comment>
<dbReference type="FunFam" id="3.40.50.1360:FF:000001">
    <property type="entry name" value="Ribose-5-phosphate isomerase A"/>
    <property type="match status" value="1"/>
</dbReference>
<name>A0A4Y8ITS5_9BACI</name>
<evidence type="ECO:0000256" key="2">
    <source>
        <dbReference type="ARBA" id="ARBA00023235"/>
    </source>
</evidence>
<comment type="similarity">
    <text evidence="3">Belongs to the ribose 5-phosphate isomerase family.</text>
</comment>
<feature type="binding site" evidence="3">
    <location>
        <begin position="84"/>
        <end position="87"/>
    </location>
    <ligand>
        <name>substrate</name>
    </ligand>
</feature>
<dbReference type="CDD" id="cd01398">
    <property type="entry name" value="RPI_A"/>
    <property type="match status" value="1"/>
</dbReference>